<organism evidence="7 8">
    <name type="scientific">Desulforamulus profundi</name>
    <dbReference type="NCBI Taxonomy" id="1383067"/>
    <lineage>
        <taxon>Bacteria</taxon>
        <taxon>Bacillati</taxon>
        <taxon>Bacillota</taxon>
        <taxon>Clostridia</taxon>
        <taxon>Eubacteriales</taxon>
        <taxon>Peptococcaceae</taxon>
        <taxon>Desulforamulus</taxon>
    </lineage>
</organism>
<evidence type="ECO:0000256" key="2">
    <source>
        <dbReference type="ARBA" id="ARBA00016109"/>
    </source>
</evidence>
<evidence type="ECO:0000256" key="3">
    <source>
        <dbReference type="ARBA" id="ARBA00022884"/>
    </source>
</evidence>
<gene>
    <name evidence="7" type="ORF">P378_05010</name>
</gene>
<protein>
    <recommendedName>
        <fullName evidence="2">CRISPR system Cms protein Csm4</fullName>
    </recommendedName>
</protein>
<dbReference type="AlphaFoldDB" id="A0A2C6MHG5"/>
<proteinExistence type="inferred from homology"/>
<comment type="similarity">
    <text evidence="1">Belongs to the CRISPR-associated Csm4 family.</text>
</comment>
<dbReference type="InterPro" id="IPR005537">
    <property type="entry name" value="RAMP_III_fam"/>
</dbReference>
<keyword evidence="8" id="KW-1185">Reference proteome</keyword>
<evidence type="ECO:0000259" key="6">
    <source>
        <dbReference type="Pfam" id="PF17953"/>
    </source>
</evidence>
<reference evidence="7 8" key="1">
    <citation type="submission" date="2013-09" db="EMBL/GenBank/DDBJ databases">
        <title>Biodegradation of hydrocarbons in the deep terrestrial subsurface : characterization of a microbial consortium composed of two Desulfotomaculum species originating from a deep geological formation.</title>
        <authorList>
            <person name="Aullo T."/>
            <person name="Berlendis S."/>
            <person name="Lascourreges J.-F."/>
            <person name="Dessort D."/>
            <person name="Saint-Laurent S."/>
            <person name="Schraauwers B."/>
            <person name="Mas J."/>
            <person name="Magot M."/>
            <person name="Ranchou-Peyruse A."/>
        </authorList>
    </citation>
    <scope>NUCLEOTIDE SEQUENCE [LARGE SCALE GENOMIC DNA]</scope>
    <source>
        <strain evidence="7 8">Bs107</strain>
    </source>
</reference>
<dbReference type="InterPro" id="IPR005510">
    <property type="entry name" value="Csm4"/>
</dbReference>
<dbReference type="Pfam" id="PF17953">
    <property type="entry name" value="Csm4_C"/>
    <property type="match status" value="1"/>
</dbReference>
<dbReference type="InterPro" id="IPR040932">
    <property type="entry name" value="Csm4_C"/>
</dbReference>
<comment type="caution">
    <text evidence="7">The sequence shown here is derived from an EMBL/GenBank/DDBJ whole genome shotgun (WGS) entry which is preliminary data.</text>
</comment>
<evidence type="ECO:0000259" key="5">
    <source>
        <dbReference type="Pfam" id="PF03787"/>
    </source>
</evidence>
<feature type="domain" description="CRISPR type III-associated protein" evidence="5">
    <location>
        <begin position="10"/>
        <end position="212"/>
    </location>
</feature>
<evidence type="ECO:0000313" key="7">
    <source>
        <dbReference type="EMBL" id="PHJ39184.1"/>
    </source>
</evidence>
<accession>A0A2C6MHG5</accession>
<keyword evidence="3" id="KW-0694">RNA-binding</keyword>
<dbReference type="Pfam" id="PF03787">
    <property type="entry name" value="RAMPs"/>
    <property type="match status" value="1"/>
</dbReference>
<evidence type="ECO:0000313" key="8">
    <source>
        <dbReference type="Proteomes" id="UP000222564"/>
    </source>
</evidence>
<evidence type="ECO:0000256" key="1">
    <source>
        <dbReference type="ARBA" id="ARBA00005772"/>
    </source>
</evidence>
<dbReference type="GO" id="GO:0003723">
    <property type="term" value="F:RNA binding"/>
    <property type="evidence" value="ECO:0007669"/>
    <property type="project" value="UniProtKB-KW"/>
</dbReference>
<evidence type="ECO:0000256" key="4">
    <source>
        <dbReference type="ARBA" id="ARBA00023118"/>
    </source>
</evidence>
<feature type="domain" description="Csm4 C-terminal" evidence="6">
    <location>
        <begin position="230"/>
        <end position="323"/>
    </location>
</feature>
<dbReference type="NCBIfam" id="TIGR01903">
    <property type="entry name" value="cas5_csm4"/>
    <property type="match status" value="1"/>
</dbReference>
<dbReference type="EMBL" id="AWQQ01000030">
    <property type="protein sequence ID" value="PHJ39184.1"/>
    <property type="molecule type" value="Genomic_DNA"/>
</dbReference>
<name>A0A2C6MHG5_9FIRM</name>
<keyword evidence="4" id="KW-0051">Antiviral defense</keyword>
<dbReference type="GO" id="GO:0051607">
    <property type="term" value="P:defense response to virus"/>
    <property type="evidence" value="ECO:0007669"/>
    <property type="project" value="UniProtKB-KW"/>
</dbReference>
<dbReference type="Proteomes" id="UP000222564">
    <property type="component" value="Unassembled WGS sequence"/>
</dbReference>
<dbReference type="RefSeq" id="WP_180260983.1">
    <property type="nucleotide sequence ID" value="NZ_AWQQ01000030.1"/>
</dbReference>
<sequence>MTCWLVKLNFYSPLHLGQDGIGMEKVDSYLRSDTLFGALCHALAAIYGRDAVDALLHDFNTGRPPFLLTSAFPYFKETFFLPKPLGPAPVSRERMEDVSYLKELNKLEFLSLEAFARWAKGKSVSPTEVKKIKETYACSRVYHLVPRVQLDRVTAASGIYYAGMIVFSPGAGLYCLIKSENQEVIHGLEAAFRWLGETGLGGMRSLGLGLFEPEWQRAEGKWQLLLEDNKKAKTRCLLSLYHPSEKEINLSLNGSYYEIIERRGWSSSPFAPGQVKRKSCRMFAEGSVLDYSPGGCLVNITPEKWDAGRHRLYRYGYAFAVPVGVN</sequence>